<evidence type="ECO:0000313" key="4">
    <source>
        <dbReference type="WBParaSite" id="GPUH_0000777001-mRNA-1"/>
    </source>
</evidence>
<reference evidence="4" key="1">
    <citation type="submission" date="2016-06" db="UniProtKB">
        <authorList>
            <consortium name="WormBaseParasite"/>
        </authorList>
    </citation>
    <scope>IDENTIFICATION</scope>
</reference>
<name>A0A183DGC0_9BILA</name>
<dbReference type="EMBL" id="UYRT01020906">
    <property type="protein sequence ID" value="VDK59572.1"/>
    <property type="molecule type" value="Genomic_DNA"/>
</dbReference>
<evidence type="ECO:0000313" key="2">
    <source>
        <dbReference type="EMBL" id="VDK59572.1"/>
    </source>
</evidence>
<dbReference type="Proteomes" id="UP000271098">
    <property type="component" value="Unassembled WGS sequence"/>
</dbReference>
<organism evidence="4">
    <name type="scientific">Gongylonema pulchrum</name>
    <dbReference type="NCBI Taxonomy" id="637853"/>
    <lineage>
        <taxon>Eukaryota</taxon>
        <taxon>Metazoa</taxon>
        <taxon>Ecdysozoa</taxon>
        <taxon>Nematoda</taxon>
        <taxon>Chromadorea</taxon>
        <taxon>Rhabditida</taxon>
        <taxon>Spirurina</taxon>
        <taxon>Spiruromorpha</taxon>
        <taxon>Spiruroidea</taxon>
        <taxon>Gongylonematidae</taxon>
        <taxon>Gongylonema</taxon>
    </lineage>
</organism>
<dbReference type="OrthoDB" id="5844481at2759"/>
<accession>A0A183DGC0</accession>
<gene>
    <name evidence="2" type="ORF">GPUH_LOCUS7764</name>
</gene>
<dbReference type="InterPro" id="IPR024462">
    <property type="entry name" value="GH116_N"/>
</dbReference>
<reference evidence="2 3" key="2">
    <citation type="submission" date="2018-11" db="EMBL/GenBank/DDBJ databases">
        <authorList>
            <consortium name="Pathogen Informatics"/>
        </authorList>
    </citation>
    <scope>NUCLEOTIDE SEQUENCE [LARGE SCALE GENOMIC DNA]</scope>
</reference>
<proteinExistence type="predicted"/>
<sequence>MIQSVQAMKSTTYSSKNEKKNFNWDIFFLNLHRIACFRGLFPRSWTHYSVPEFDFNLCIRQISPVVPNDYKSLLHLRFEMVPEIRDGPVRVYAKQINSKSMPDHREVPLSGLIKTSGDGTTSVRT</sequence>
<feature type="domain" description="Glycosyl-hydrolase family 116 N-terminal" evidence="1">
    <location>
        <begin position="17"/>
        <end position="71"/>
    </location>
</feature>
<dbReference type="Pfam" id="PF12215">
    <property type="entry name" value="Glyco_hydr_116N"/>
    <property type="match status" value="1"/>
</dbReference>
<evidence type="ECO:0000259" key="1">
    <source>
        <dbReference type="Pfam" id="PF12215"/>
    </source>
</evidence>
<protein>
    <submittedName>
        <fullName evidence="4">Glyco_hydr_116N domain-containing protein</fullName>
    </submittedName>
</protein>
<evidence type="ECO:0000313" key="3">
    <source>
        <dbReference type="Proteomes" id="UP000271098"/>
    </source>
</evidence>
<dbReference type="AlphaFoldDB" id="A0A183DGC0"/>
<keyword evidence="3" id="KW-1185">Reference proteome</keyword>
<dbReference type="WBParaSite" id="GPUH_0000777001-mRNA-1">
    <property type="protein sequence ID" value="GPUH_0000777001-mRNA-1"/>
    <property type="gene ID" value="GPUH_0000777001"/>
</dbReference>